<dbReference type="EMBL" id="JAHLQF010000001">
    <property type="protein sequence ID" value="MBU5482894.1"/>
    <property type="molecule type" value="Genomic_DNA"/>
</dbReference>
<dbReference type="InterPro" id="IPR007329">
    <property type="entry name" value="FMN-bd"/>
</dbReference>
<name>A0ABS6ECH8_9CLOT</name>
<dbReference type="Proteomes" id="UP000726170">
    <property type="component" value="Unassembled WGS sequence"/>
</dbReference>
<feature type="domain" description="FMN-binding" evidence="2">
    <location>
        <begin position="40"/>
        <end position="115"/>
    </location>
</feature>
<evidence type="ECO:0000313" key="4">
    <source>
        <dbReference type="Proteomes" id="UP000726170"/>
    </source>
</evidence>
<evidence type="ECO:0000313" key="3">
    <source>
        <dbReference type="EMBL" id="MBU5482894.1"/>
    </source>
</evidence>
<dbReference type="SMART" id="SM00900">
    <property type="entry name" value="FMN_bind"/>
    <property type="match status" value="1"/>
</dbReference>
<proteinExistence type="predicted"/>
<evidence type="ECO:0000259" key="2">
    <source>
        <dbReference type="SMART" id="SM00900"/>
    </source>
</evidence>
<gene>
    <name evidence="3" type="ORF">KQI86_01065</name>
</gene>
<comment type="caution">
    <text evidence="3">The sequence shown here is derived from an EMBL/GenBank/DDBJ whole genome shotgun (WGS) entry which is preliminary data.</text>
</comment>
<keyword evidence="1" id="KW-0732">Signal</keyword>
<dbReference type="PROSITE" id="PS51257">
    <property type="entry name" value="PROKAR_LIPOPROTEIN"/>
    <property type="match status" value="1"/>
</dbReference>
<keyword evidence="4" id="KW-1185">Reference proteome</keyword>
<dbReference type="Pfam" id="PF04205">
    <property type="entry name" value="FMN_bind"/>
    <property type="match status" value="1"/>
</dbReference>
<protein>
    <submittedName>
        <fullName evidence="3">FMN-binding protein</fullName>
    </submittedName>
</protein>
<reference evidence="3 4" key="1">
    <citation type="submission" date="2021-06" db="EMBL/GenBank/DDBJ databases">
        <authorList>
            <person name="Sun Q."/>
            <person name="Li D."/>
        </authorList>
    </citation>
    <scope>NUCLEOTIDE SEQUENCE [LARGE SCALE GENOMIC DNA]</scope>
    <source>
        <strain evidence="3 4">MSJ-11</strain>
    </source>
</reference>
<evidence type="ECO:0000256" key="1">
    <source>
        <dbReference type="SAM" id="SignalP"/>
    </source>
</evidence>
<sequence length="116" mass="12148">MKKRFLAGVMVAALGLTLVACGGGSKAAFKDGDYKATTKGHNGDLTVNVQVTDGKIEDIKVNDHEETEGIFDGVQDNLIPEIIKKQSTEGVDTISGATVSSNAVIEAVNKALEEAK</sequence>
<dbReference type="RefSeq" id="WP_216437308.1">
    <property type="nucleotide sequence ID" value="NZ_JAHLQF010000001.1"/>
</dbReference>
<feature type="signal peptide" evidence="1">
    <location>
        <begin position="1"/>
        <end position="22"/>
    </location>
</feature>
<feature type="chain" id="PRO_5045444045" evidence="1">
    <location>
        <begin position="23"/>
        <end position="116"/>
    </location>
</feature>
<accession>A0ABS6ECH8</accession>
<organism evidence="3 4">
    <name type="scientific">Clostridium mobile</name>
    <dbReference type="NCBI Taxonomy" id="2841512"/>
    <lineage>
        <taxon>Bacteria</taxon>
        <taxon>Bacillati</taxon>
        <taxon>Bacillota</taxon>
        <taxon>Clostridia</taxon>
        <taxon>Eubacteriales</taxon>
        <taxon>Clostridiaceae</taxon>
        <taxon>Clostridium</taxon>
    </lineage>
</organism>